<reference evidence="1 2" key="1">
    <citation type="journal article" date="2020" name="ISME J.">
        <title>Uncovering the hidden diversity of litter-decomposition mechanisms in mushroom-forming fungi.</title>
        <authorList>
            <person name="Floudas D."/>
            <person name="Bentzer J."/>
            <person name="Ahren D."/>
            <person name="Johansson T."/>
            <person name="Persson P."/>
            <person name="Tunlid A."/>
        </authorList>
    </citation>
    <scope>NUCLEOTIDE SEQUENCE [LARGE SCALE GENOMIC DNA]</scope>
    <source>
        <strain evidence="1 2">CBS 291.85</strain>
    </source>
</reference>
<comment type="caution">
    <text evidence="1">The sequence shown here is derived from an EMBL/GenBank/DDBJ whole genome shotgun (WGS) entry which is preliminary data.</text>
</comment>
<protein>
    <submittedName>
        <fullName evidence="1">Uncharacterized protein</fullName>
    </submittedName>
</protein>
<name>A0A8H5CDI1_9AGAR</name>
<organism evidence="1 2">
    <name type="scientific">Tetrapyrgos nigripes</name>
    <dbReference type="NCBI Taxonomy" id="182062"/>
    <lineage>
        <taxon>Eukaryota</taxon>
        <taxon>Fungi</taxon>
        <taxon>Dikarya</taxon>
        <taxon>Basidiomycota</taxon>
        <taxon>Agaricomycotina</taxon>
        <taxon>Agaricomycetes</taxon>
        <taxon>Agaricomycetidae</taxon>
        <taxon>Agaricales</taxon>
        <taxon>Marasmiineae</taxon>
        <taxon>Marasmiaceae</taxon>
        <taxon>Tetrapyrgos</taxon>
    </lineage>
</organism>
<dbReference type="AlphaFoldDB" id="A0A8H5CDI1"/>
<keyword evidence="2" id="KW-1185">Reference proteome</keyword>
<dbReference type="EMBL" id="JAACJM010000186">
    <property type="protein sequence ID" value="KAF5339264.1"/>
    <property type="molecule type" value="Genomic_DNA"/>
</dbReference>
<accession>A0A8H5CDI1</accession>
<proteinExistence type="predicted"/>
<evidence type="ECO:0000313" key="1">
    <source>
        <dbReference type="EMBL" id="KAF5339264.1"/>
    </source>
</evidence>
<sequence>MYAPIAFCENLHMYMRVLLCKENEFGKSNASAKQARREGILIYMSCTSDGGNTHHLLPACQAIPHLQHYISTTGTTDRTNSAMVVSMARMVPSSTGSGVGMDSYFTAGFLVVEVTVAGLELVEVVIWESLKKG</sequence>
<dbReference type="Proteomes" id="UP000559256">
    <property type="component" value="Unassembled WGS sequence"/>
</dbReference>
<evidence type="ECO:0000313" key="2">
    <source>
        <dbReference type="Proteomes" id="UP000559256"/>
    </source>
</evidence>
<gene>
    <name evidence="1" type="ORF">D9758_013317</name>
</gene>